<evidence type="ECO:0000313" key="4">
    <source>
        <dbReference type="Proteomes" id="UP000031036"/>
    </source>
</evidence>
<dbReference type="EMBL" id="JPKZ01001751">
    <property type="protein sequence ID" value="KHN80290.1"/>
    <property type="molecule type" value="Genomic_DNA"/>
</dbReference>
<keyword evidence="4" id="KW-1185">Reference proteome</keyword>
<evidence type="ECO:0000256" key="1">
    <source>
        <dbReference type="SAM" id="MobiDB-lite"/>
    </source>
</evidence>
<evidence type="ECO:0000313" key="3">
    <source>
        <dbReference type="EMBL" id="KHN80290.1"/>
    </source>
</evidence>
<dbReference type="PROSITE" id="PS51467">
    <property type="entry name" value="HARP"/>
    <property type="match status" value="1"/>
</dbReference>
<organism evidence="3 4">
    <name type="scientific">Toxocara canis</name>
    <name type="common">Canine roundworm</name>
    <dbReference type="NCBI Taxonomy" id="6265"/>
    <lineage>
        <taxon>Eukaryota</taxon>
        <taxon>Metazoa</taxon>
        <taxon>Ecdysozoa</taxon>
        <taxon>Nematoda</taxon>
        <taxon>Chromadorea</taxon>
        <taxon>Rhabditida</taxon>
        <taxon>Spirurina</taxon>
        <taxon>Ascaridomorpha</taxon>
        <taxon>Ascaridoidea</taxon>
        <taxon>Toxocaridae</taxon>
        <taxon>Toxocara</taxon>
    </lineage>
</organism>
<dbReference type="Pfam" id="PF07443">
    <property type="entry name" value="HARP"/>
    <property type="match status" value="1"/>
</dbReference>
<dbReference type="Proteomes" id="UP000031036">
    <property type="component" value="Unassembled WGS sequence"/>
</dbReference>
<name>A0A0B2VH67_TOXCA</name>
<feature type="domain" description="HARP" evidence="2">
    <location>
        <begin position="262"/>
        <end position="338"/>
    </location>
</feature>
<feature type="region of interest" description="Disordered" evidence="1">
    <location>
        <begin position="178"/>
        <end position="221"/>
    </location>
</feature>
<evidence type="ECO:0000259" key="2">
    <source>
        <dbReference type="PROSITE" id="PS51467"/>
    </source>
</evidence>
<dbReference type="STRING" id="6265.A0A0B2VH67"/>
<sequence length="386" mass="43721">MEANRCANSSAYPVRYCVKMGLAMVTATRQFVIKRSQEVSEPVDIRKGKVVKLNWPVRFFDRRCSAAAEDFLRRFYLLEQLLPSRFFETKYHNIAPSISPSEHKAHYTWGDITTLSSMQFKVMVKKMQNGQLRMTSLTEEQRARIARNKAEADRRRALHQQHIIQQQQQLLHIAPSTSVDNGTASVTSRATAPKTQQFKSSSGVQPTAQINNEYPSGGKVNVTYASDVGPMTSAYGKSESEPVKPFPPRPPINSYMEPSTLQPFKTEVTVTFTVIDERFFGVVFTPFHRSLVAALKEVATKRYDPVKKQWCFPINDVAMVEEKLHAIKDADIVLHGIPRNVLDALRGCSKMADSLNDRQLESAIDKALVDALFPFQRRGVWYVGIF</sequence>
<proteinExistence type="predicted"/>
<accession>A0A0B2VH67</accession>
<dbReference type="InterPro" id="IPR010003">
    <property type="entry name" value="HARP_dom"/>
</dbReference>
<comment type="caution">
    <text evidence="3">The sequence shown here is derived from an EMBL/GenBank/DDBJ whole genome shotgun (WGS) entry which is preliminary data.</text>
</comment>
<protein>
    <submittedName>
        <fullName evidence="3">Putative SMARCAL1-like protein</fullName>
    </submittedName>
</protein>
<feature type="compositionally biased region" description="Polar residues" evidence="1">
    <location>
        <begin position="178"/>
        <end position="214"/>
    </location>
</feature>
<dbReference type="AlphaFoldDB" id="A0A0B2VH67"/>
<reference evidence="3 4" key="1">
    <citation type="submission" date="2014-11" db="EMBL/GenBank/DDBJ databases">
        <title>Genetic blueprint of the zoonotic pathogen Toxocara canis.</title>
        <authorList>
            <person name="Zhu X.-Q."/>
            <person name="Korhonen P.K."/>
            <person name="Cai H."/>
            <person name="Young N.D."/>
            <person name="Nejsum P."/>
            <person name="von Samson-Himmelstjerna G."/>
            <person name="Boag P.R."/>
            <person name="Tan P."/>
            <person name="Li Q."/>
            <person name="Min J."/>
            <person name="Yang Y."/>
            <person name="Wang X."/>
            <person name="Fang X."/>
            <person name="Hall R.S."/>
            <person name="Hofmann A."/>
            <person name="Sternberg P.W."/>
            <person name="Jex A.R."/>
            <person name="Gasser R.B."/>
        </authorList>
    </citation>
    <scope>NUCLEOTIDE SEQUENCE [LARGE SCALE GENOMIC DNA]</scope>
    <source>
        <strain evidence="3">PN_DK_2014</strain>
    </source>
</reference>
<gene>
    <name evidence="3" type="primary">C16A3.1</name>
    <name evidence="3" type="ORF">Tcan_17023</name>
</gene>